<proteinExistence type="predicted"/>
<organism evidence="2 3">
    <name type="scientific">Electrophorus voltai</name>
    <dbReference type="NCBI Taxonomy" id="2609070"/>
    <lineage>
        <taxon>Eukaryota</taxon>
        <taxon>Metazoa</taxon>
        <taxon>Chordata</taxon>
        <taxon>Craniata</taxon>
        <taxon>Vertebrata</taxon>
        <taxon>Euteleostomi</taxon>
        <taxon>Actinopterygii</taxon>
        <taxon>Neopterygii</taxon>
        <taxon>Teleostei</taxon>
        <taxon>Ostariophysi</taxon>
        <taxon>Gymnotiformes</taxon>
        <taxon>Gymnotoidei</taxon>
        <taxon>Gymnotidae</taxon>
        <taxon>Electrophorus</taxon>
    </lineage>
</organism>
<evidence type="ECO:0000256" key="1">
    <source>
        <dbReference type="SAM" id="MobiDB-lite"/>
    </source>
</evidence>
<reference evidence="2" key="1">
    <citation type="submission" date="2023-03" db="EMBL/GenBank/DDBJ databases">
        <title>Electrophorus voltai genome.</title>
        <authorList>
            <person name="Bian C."/>
        </authorList>
    </citation>
    <scope>NUCLEOTIDE SEQUENCE</scope>
    <source>
        <strain evidence="2">CB-2022</strain>
        <tissue evidence="2">Muscle</tissue>
    </source>
</reference>
<feature type="region of interest" description="Disordered" evidence="1">
    <location>
        <begin position="194"/>
        <end position="220"/>
    </location>
</feature>
<evidence type="ECO:0000313" key="3">
    <source>
        <dbReference type="Proteomes" id="UP001239994"/>
    </source>
</evidence>
<keyword evidence="3" id="KW-1185">Reference proteome</keyword>
<sequence>MWPTHQEYCKGLPKAQEVDCLWGAPRAVVKRRTIRGSSTFRARADMHPCMSSGAKNTPPVPVLLAHRHVVWNLPDCPERGMDSAFHPPTKRSPILVVPRPPCKWDAAAELKEIEWFINKLEDTRMEKMVRRAVRQASSRGSEVEPSLEERPCSSVFRATVRSSGNYASGHLASWLDGSRHYKAAMFGTKRCGSSDIGQVAETEPTGSADSSSSAPPEAMHSGSVPVLALLLIMEQPLTHNDTGTFLKCQWRMMLWSMTTYSHADNFNTAFQQVLMDIPKDSGAASNFYIENLGHDRHLPGFVHQYILGNPPYWWEHSAEAYLPSLDYQDQYDYQYPGSDYTGSYVPAMDYREGYDEYGKVEEYDDISLKSDMESNCSRDPLMEVIGALHEDPSSGLEEELADSESDEPPVTKRTTQSKPLLSLKVTPSPLKRHFLSVDTPSPKAHSLRAHVSTHAPPRGKKEASAEPSPETGNSSGALPASSAPKPETPTGTWTKQGARAGKTGTEETEADMEQ</sequence>
<accession>A0AAD8YWS3</accession>
<feature type="compositionally biased region" description="Acidic residues" evidence="1">
    <location>
        <begin position="396"/>
        <end position="407"/>
    </location>
</feature>
<feature type="compositionally biased region" description="Low complexity" evidence="1">
    <location>
        <begin position="207"/>
        <end position="216"/>
    </location>
</feature>
<dbReference type="Proteomes" id="UP001239994">
    <property type="component" value="Unassembled WGS sequence"/>
</dbReference>
<dbReference type="EMBL" id="JAROKS010000022">
    <property type="protein sequence ID" value="KAK1788788.1"/>
    <property type="molecule type" value="Genomic_DNA"/>
</dbReference>
<dbReference type="AlphaFoldDB" id="A0AAD8YWS3"/>
<gene>
    <name evidence="2" type="ORF">P4O66_002597</name>
</gene>
<comment type="caution">
    <text evidence="2">The sequence shown here is derived from an EMBL/GenBank/DDBJ whole genome shotgun (WGS) entry which is preliminary data.</text>
</comment>
<evidence type="ECO:0000313" key="2">
    <source>
        <dbReference type="EMBL" id="KAK1788788.1"/>
    </source>
</evidence>
<name>A0AAD8YWS3_9TELE</name>
<protein>
    <submittedName>
        <fullName evidence="2">Uncharacterized protein</fullName>
    </submittedName>
</protein>
<feature type="region of interest" description="Disordered" evidence="1">
    <location>
        <begin position="392"/>
        <end position="514"/>
    </location>
</feature>